<dbReference type="GO" id="GO:0016887">
    <property type="term" value="F:ATP hydrolysis activity"/>
    <property type="evidence" value="ECO:0007669"/>
    <property type="project" value="InterPro"/>
</dbReference>
<dbReference type="PRINTS" id="PR00300">
    <property type="entry name" value="CLPPROTEASEA"/>
</dbReference>
<evidence type="ECO:0000256" key="3">
    <source>
        <dbReference type="ARBA" id="ARBA00022741"/>
    </source>
</evidence>
<protein>
    <submittedName>
        <fullName evidence="10">ATP-dependent chaperone ClpB</fullName>
    </submittedName>
</protein>
<dbReference type="InterPro" id="IPR019489">
    <property type="entry name" value="Clp_ATPase_C"/>
</dbReference>
<dbReference type="Proteomes" id="UP000177451">
    <property type="component" value="Unassembled WGS sequence"/>
</dbReference>
<dbReference type="InterPro" id="IPR004176">
    <property type="entry name" value="Clp_R_N"/>
</dbReference>
<keyword evidence="3" id="KW-0547">Nucleotide-binding</keyword>
<dbReference type="Gene3D" id="1.10.1780.10">
    <property type="entry name" value="Clp, N-terminal domain"/>
    <property type="match status" value="1"/>
</dbReference>
<keyword evidence="8" id="KW-0175">Coiled coil</keyword>
<evidence type="ECO:0000259" key="9">
    <source>
        <dbReference type="PROSITE" id="PS51903"/>
    </source>
</evidence>
<keyword evidence="2 7" id="KW-0677">Repeat</keyword>
<dbReference type="PANTHER" id="PTHR11638">
    <property type="entry name" value="ATP-DEPENDENT CLP PROTEASE"/>
    <property type="match status" value="1"/>
</dbReference>
<dbReference type="Pfam" id="PF00004">
    <property type="entry name" value="AAA"/>
    <property type="match status" value="1"/>
</dbReference>
<dbReference type="InterPro" id="IPR027417">
    <property type="entry name" value="P-loop_NTPase"/>
</dbReference>
<dbReference type="FunFam" id="1.10.8.60:FF:000017">
    <property type="entry name" value="ATP-dependent chaperone ClpB"/>
    <property type="match status" value="1"/>
</dbReference>
<dbReference type="CDD" id="cd19499">
    <property type="entry name" value="RecA-like_ClpB_Hsp104-like"/>
    <property type="match status" value="1"/>
</dbReference>
<dbReference type="SMART" id="SM00382">
    <property type="entry name" value="AAA"/>
    <property type="match status" value="2"/>
</dbReference>
<evidence type="ECO:0000313" key="10">
    <source>
        <dbReference type="EMBL" id="OGF64944.1"/>
    </source>
</evidence>
<dbReference type="FunFam" id="3.40.50.300:FF:000010">
    <property type="entry name" value="Chaperone clpB 1, putative"/>
    <property type="match status" value="1"/>
</dbReference>
<dbReference type="FunFam" id="3.40.50.300:FF:000120">
    <property type="entry name" value="ATP-dependent chaperone ClpB"/>
    <property type="match status" value="1"/>
</dbReference>
<dbReference type="Pfam" id="PF07724">
    <property type="entry name" value="AAA_2"/>
    <property type="match status" value="1"/>
</dbReference>
<gene>
    <name evidence="10" type="ORF">A2Z53_01310</name>
</gene>
<accession>A0A1F5VNG5</accession>
<evidence type="ECO:0000256" key="1">
    <source>
        <dbReference type="ARBA" id="ARBA00008675"/>
    </source>
</evidence>
<comment type="caution">
    <text evidence="10">The sequence shown here is derived from an EMBL/GenBank/DDBJ whole genome shotgun (WGS) entry which is preliminary data.</text>
</comment>
<feature type="coiled-coil region" evidence="8">
    <location>
        <begin position="475"/>
        <end position="575"/>
    </location>
</feature>
<dbReference type="InterPro" id="IPR003959">
    <property type="entry name" value="ATPase_AAA_core"/>
</dbReference>
<evidence type="ECO:0000256" key="7">
    <source>
        <dbReference type="PROSITE-ProRule" id="PRU01251"/>
    </source>
</evidence>
<comment type="similarity">
    <text evidence="1">Belongs to the ClpA/ClpB family.</text>
</comment>
<evidence type="ECO:0000256" key="8">
    <source>
        <dbReference type="SAM" id="Coils"/>
    </source>
</evidence>
<dbReference type="InterPro" id="IPR001270">
    <property type="entry name" value="ClpA/B"/>
</dbReference>
<evidence type="ECO:0000256" key="6">
    <source>
        <dbReference type="ARBA" id="ARBA00026057"/>
    </source>
</evidence>
<dbReference type="Pfam" id="PF10431">
    <property type="entry name" value="ClpB_D2-small"/>
    <property type="match status" value="1"/>
</dbReference>
<feature type="domain" description="Clp R" evidence="9">
    <location>
        <begin position="4"/>
        <end position="149"/>
    </location>
</feature>
<dbReference type="InterPro" id="IPR041546">
    <property type="entry name" value="ClpA/ClpB_AAA_lid"/>
</dbReference>
<organism evidence="10 11">
    <name type="scientific">Candidatus Giovannonibacteria bacterium RIFCSPHIGHO2_02_42_15</name>
    <dbReference type="NCBI Taxonomy" id="1798329"/>
    <lineage>
        <taxon>Bacteria</taxon>
        <taxon>Candidatus Giovannoniibacteriota</taxon>
    </lineage>
</organism>
<dbReference type="InterPro" id="IPR036628">
    <property type="entry name" value="Clp_N_dom_sf"/>
</dbReference>
<dbReference type="PROSITE" id="PS00870">
    <property type="entry name" value="CLPAB_1"/>
    <property type="match status" value="1"/>
</dbReference>
<dbReference type="GO" id="GO:0034605">
    <property type="term" value="P:cellular response to heat"/>
    <property type="evidence" value="ECO:0007669"/>
    <property type="project" value="TreeGrafter"/>
</dbReference>
<dbReference type="EMBL" id="MFHH01000029">
    <property type="protein sequence ID" value="OGF64944.1"/>
    <property type="molecule type" value="Genomic_DNA"/>
</dbReference>
<dbReference type="PROSITE" id="PS51903">
    <property type="entry name" value="CLP_R"/>
    <property type="match status" value="1"/>
</dbReference>
<evidence type="ECO:0000313" key="11">
    <source>
        <dbReference type="Proteomes" id="UP000177451"/>
    </source>
</evidence>
<dbReference type="Gene3D" id="3.40.50.300">
    <property type="entry name" value="P-loop containing nucleotide triphosphate hydrolases"/>
    <property type="match status" value="3"/>
</dbReference>
<sequence>MPPFHNFTSKAQDAIRRAHELAIERGQNQIEPAHLLAALLLQDEGVVISILEKMEVDMALLTDSTLDAIDGGARANVVMPYPQIYLTPDLGRVLEEAHRSSVALKDDNISIEHLFLGLLGANSKAKEILGRFRIEKETVLRILSEVRGQLKVSEVDQEMKLTVLERYSKNLTRLARQGKLDPVIGREDEIRRIMQVLMRRTKNNPVLIGEAGVGKTAIVEGLARKIAEGDVPELLKEKELIALDLGSLVAGTKYRGEFEERLKSVMREIERAGGKVIIFIDELHTIVGAGAAEGAIDASNMLKPALARGELHAIGATTLKEYQKYIERDPALARRFQPVYVDEPSQNDAVSILRGLRERYELHHGVKITDEAIQYAVILSARYITERFLPDKAVDLIDEAASALRLELDSMPDELDKAARHITKLEVEKEALARDADQRSKVKTRKVQKEIDELKEKTYGLELKWKNEKDTITRIRQIKKDLEVLRNEAEGAERKGELARVAEIRYGRIPELERQLLSEESRLKKLQTSRRFLKEEVTEEDIAAVVSRWTGIPVMRMLEAEAHKLSRIEDELKKRIVGQNEAITRIANAVRRSRAGISDEDRPIGSFIFLGPTGVGKTELAKALAEFMFNDEKSLIRVDMSEYMERHTVSKFIGSPPGYVGYEEGGQLTEMIRHRPYAVVLFDEIEKAHPEVFNIMLQILDNGRLTDAKGRHVNFKNTIIILTSNVGSEFVREMEKLGFVVNAENGRDQKEEELRDKIRKSLEKRFRPEFLNRLDDIVIFNTLTKENLMRIVEIQLKKVISRLEGKEISVKVSDEAKAWLVEQGYDPHYGARPLRRFIESKILNPLAEKIVKGSIGKGDVAEVTFKNGNLLIEIISDKKKKPGKKEVAEVAAV</sequence>
<dbReference type="SMART" id="SM01086">
    <property type="entry name" value="ClpB_D2-small"/>
    <property type="match status" value="1"/>
</dbReference>
<dbReference type="AlphaFoldDB" id="A0A1F5VNG5"/>
<dbReference type="GO" id="GO:0005737">
    <property type="term" value="C:cytoplasm"/>
    <property type="evidence" value="ECO:0007669"/>
    <property type="project" value="TreeGrafter"/>
</dbReference>
<keyword evidence="5" id="KW-0143">Chaperone</keyword>
<dbReference type="InterPro" id="IPR003593">
    <property type="entry name" value="AAA+_ATPase"/>
</dbReference>
<keyword evidence="4" id="KW-0067">ATP-binding</keyword>
<evidence type="ECO:0000256" key="4">
    <source>
        <dbReference type="ARBA" id="ARBA00022840"/>
    </source>
</evidence>
<dbReference type="InterPro" id="IPR050130">
    <property type="entry name" value="ClpA_ClpB"/>
</dbReference>
<dbReference type="GO" id="GO:0005524">
    <property type="term" value="F:ATP binding"/>
    <property type="evidence" value="ECO:0007669"/>
    <property type="project" value="UniProtKB-KW"/>
</dbReference>
<comment type="subunit">
    <text evidence="6">Homohexamer. The oligomerization is ATP-dependent.</text>
</comment>
<dbReference type="SUPFAM" id="SSF52540">
    <property type="entry name" value="P-loop containing nucleoside triphosphate hydrolases"/>
    <property type="match status" value="2"/>
</dbReference>
<name>A0A1F5VNG5_9BACT</name>
<dbReference type="InterPro" id="IPR018368">
    <property type="entry name" value="ClpA/B_CS1"/>
</dbReference>
<evidence type="ECO:0000256" key="2">
    <source>
        <dbReference type="ARBA" id="ARBA00022737"/>
    </source>
</evidence>
<dbReference type="CDD" id="cd00009">
    <property type="entry name" value="AAA"/>
    <property type="match status" value="1"/>
</dbReference>
<dbReference type="Pfam" id="PF17871">
    <property type="entry name" value="AAA_lid_9"/>
    <property type="match status" value="1"/>
</dbReference>
<evidence type="ECO:0000256" key="5">
    <source>
        <dbReference type="ARBA" id="ARBA00023186"/>
    </source>
</evidence>
<reference evidence="10 11" key="1">
    <citation type="journal article" date="2016" name="Nat. Commun.">
        <title>Thousands of microbial genomes shed light on interconnected biogeochemical processes in an aquifer system.</title>
        <authorList>
            <person name="Anantharaman K."/>
            <person name="Brown C.T."/>
            <person name="Hug L.A."/>
            <person name="Sharon I."/>
            <person name="Castelle C.J."/>
            <person name="Probst A.J."/>
            <person name="Thomas B.C."/>
            <person name="Singh A."/>
            <person name="Wilkins M.J."/>
            <person name="Karaoz U."/>
            <person name="Brodie E.L."/>
            <person name="Williams K.H."/>
            <person name="Hubbard S.S."/>
            <person name="Banfield J.F."/>
        </authorList>
    </citation>
    <scope>NUCLEOTIDE SEQUENCE [LARGE SCALE GENOMIC DNA]</scope>
</reference>
<proteinExistence type="inferred from homology"/>
<dbReference type="FunFam" id="3.40.50.300:FF:000025">
    <property type="entry name" value="ATP-dependent Clp protease subunit"/>
    <property type="match status" value="1"/>
</dbReference>
<dbReference type="Pfam" id="PF02861">
    <property type="entry name" value="Clp_N"/>
    <property type="match status" value="1"/>
</dbReference>
<dbReference type="Gene3D" id="1.10.8.60">
    <property type="match status" value="1"/>
</dbReference>
<dbReference type="SUPFAM" id="SSF81923">
    <property type="entry name" value="Double Clp-N motif"/>
    <property type="match status" value="1"/>
</dbReference>
<dbReference type="PANTHER" id="PTHR11638:SF18">
    <property type="entry name" value="HEAT SHOCK PROTEIN 104"/>
    <property type="match status" value="1"/>
</dbReference>